<keyword evidence="5" id="KW-0808">Transferase</keyword>
<keyword evidence="6" id="KW-1185">Reference proteome</keyword>
<dbReference type="InterPro" id="IPR011055">
    <property type="entry name" value="Dup_hybrid_motif"/>
</dbReference>
<dbReference type="PANTHER" id="PTHR30163">
    <property type="entry name" value="MEMBRANE-BOUND LYTIC MUREIN TRANSGLYCOSYLASE B"/>
    <property type="match status" value="1"/>
</dbReference>
<evidence type="ECO:0000256" key="2">
    <source>
        <dbReference type="SAM" id="SignalP"/>
    </source>
</evidence>
<evidence type="ECO:0000259" key="3">
    <source>
        <dbReference type="Pfam" id="PF01551"/>
    </source>
</evidence>
<keyword evidence="2" id="KW-0732">Signal</keyword>
<feature type="compositionally biased region" description="Low complexity" evidence="1">
    <location>
        <begin position="50"/>
        <end position="119"/>
    </location>
</feature>
<proteinExistence type="predicted"/>
<evidence type="ECO:0000256" key="1">
    <source>
        <dbReference type="SAM" id="MobiDB-lite"/>
    </source>
</evidence>
<dbReference type="Gene3D" id="2.70.70.10">
    <property type="entry name" value="Glucose Permease (Domain IIA)"/>
    <property type="match status" value="1"/>
</dbReference>
<feature type="chain" id="PRO_5046980186" evidence="2">
    <location>
        <begin position="27"/>
        <end position="817"/>
    </location>
</feature>
<evidence type="ECO:0000259" key="4">
    <source>
        <dbReference type="Pfam" id="PF13406"/>
    </source>
</evidence>
<gene>
    <name evidence="5" type="ORF">OJ962_08595</name>
</gene>
<protein>
    <submittedName>
        <fullName evidence="5">Lytic murein transglycosylase</fullName>
        <ecNumber evidence="5">2.4.-.-</ecNumber>
    </submittedName>
</protein>
<dbReference type="GO" id="GO:0016757">
    <property type="term" value="F:glycosyltransferase activity"/>
    <property type="evidence" value="ECO:0007669"/>
    <property type="project" value="UniProtKB-KW"/>
</dbReference>
<dbReference type="CDD" id="cd12797">
    <property type="entry name" value="M23_peptidase"/>
    <property type="match status" value="1"/>
</dbReference>
<feature type="region of interest" description="Disordered" evidence="1">
    <location>
        <begin position="447"/>
        <end position="527"/>
    </location>
</feature>
<comment type="caution">
    <text evidence="5">The sequence shown here is derived from an EMBL/GenBank/DDBJ whole genome shotgun (WGS) entry which is preliminary data.</text>
</comment>
<organism evidence="5 6">
    <name type="scientific">Solirubrobacter deserti</name>
    <dbReference type="NCBI Taxonomy" id="2282478"/>
    <lineage>
        <taxon>Bacteria</taxon>
        <taxon>Bacillati</taxon>
        <taxon>Actinomycetota</taxon>
        <taxon>Thermoleophilia</taxon>
        <taxon>Solirubrobacterales</taxon>
        <taxon>Solirubrobacteraceae</taxon>
        <taxon>Solirubrobacter</taxon>
    </lineage>
</organism>
<feature type="compositionally biased region" description="Basic and acidic residues" evidence="1">
    <location>
        <begin position="120"/>
        <end position="132"/>
    </location>
</feature>
<dbReference type="Proteomes" id="UP001147700">
    <property type="component" value="Unassembled WGS sequence"/>
</dbReference>
<feature type="compositionally biased region" description="Basic and acidic residues" evidence="1">
    <location>
        <begin position="453"/>
        <end position="482"/>
    </location>
</feature>
<dbReference type="RefSeq" id="WP_202957330.1">
    <property type="nucleotide sequence ID" value="NZ_JAPCID010000010.1"/>
</dbReference>
<dbReference type="EC" id="2.4.-.-" evidence="5"/>
<sequence length="817" mass="86431">MTRRILSTALVSAAAVAALLGMPANADDPTPTATASPVATMVETVVTPTATEAPTEAPTVEESTPAPTEAPTEVPTETPAATETPTPETTQTPAPTATETQTAAPTAPAATETATATATPEERKKRSKKDANRSSAKNGQARACEANTKKSTSTSASGCVKADDGDHAGHAHTVSSAAPTPRLTNDNGSPAPSNPSFSLATPGPAKIGVPNFFIDKFRIPPFLLPIYQAAGMQYGIRWEILAGINEIETDYGRNLNVSSAGALGWMQFMPATWKAYGVDANRDGVKDPFNPVDAIFAAARYLKAAGAETDIRKAVFAYNHADWYVDSVLMRAQVIGGIPGDLVGSLTGLTQGRFPVRAKATYAGALKEADSHVKGSNAAVTVESDETRRNIEIFAKAGSPVIAVNDGKVLKIGSSERLGKYVIVQDVYGNTYTYGHLKTVAATYPSPKKRTAKKDEGEDAKRRTTFEHESKADAKAPAKSEPDTTVEAAPTAKVRLFANPTRKHARAAGGDVQVSAEDGGELASDSAPLGLNPKDFVAKPLVKGARVLGGTTLGRIGQVNEKAPHLLFEIRPAGRGAPRIDPKPILDGWKLLESTEVYRAKGKNALFGKDAGEMSIGEIMLMSKENLIRRVLADNRIEVYGCGRGDIRSGAIDRRVMATLLYLANSGLKPTVSSLKCGHGYLTASGNVSEHSTGTAMDIAAINGITITPGTQGKGSITDLTITRLLNLQGTMKPHQIISLMTFKGADNTIAMGDHGDHIHVGWRPLYGTNEKAAKQIDAILKPQQWIKLIDRLGEIDNPTVAEQPSKYAVKVKRASH</sequence>
<feature type="domain" description="Transglycosylase SLT" evidence="4">
    <location>
        <begin position="255"/>
        <end position="310"/>
    </location>
</feature>
<feature type="domain" description="M23ase beta-sheet core" evidence="3">
    <location>
        <begin position="390"/>
        <end position="441"/>
    </location>
</feature>
<dbReference type="Gene3D" id="1.10.530.10">
    <property type="match status" value="1"/>
</dbReference>
<feature type="signal peptide" evidence="2">
    <location>
        <begin position="1"/>
        <end position="26"/>
    </location>
</feature>
<dbReference type="InterPro" id="IPR043426">
    <property type="entry name" value="MltB-like"/>
</dbReference>
<dbReference type="Pfam" id="PF01551">
    <property type="entry name" value="Peptidase_M23"/>
    <property type="match status" value="1"/>
</dbReference>
<feature type="region of interest" description="Disordered" evidence="1">
    <location>
        <begin position="50"/>
        <end position="200"/>
    </location>
</feature>
<dbReference type="SUPFAM" id="SSF53955">
    <property type="entry name" value="Lysozyme-like"/>
    <property type="match status" value="1"/>
</dbReference>
<feature type="compositionally biased region" description="Polar residues" evidence="1">
    <location>
        <begin position="173"/>
        <end position="199"/>
    </location>
</feature>
<name>A0ABT4RG66_9ACTN</name>
<dbReference type="InterPro" id="IPR031304">
    <property type="entry name" value="SLT_2"/>
</dbReference>
<dbReference type="Pfam" id="PF13406">
    <property type="entry name" value="SLT_2"/>
    <property type="match status" value="1"/>
</dbReference>
<evidence type="ECO:0000313" key="6">
    <source>
        <dbReference type="Proteomes" id="UP001147700"/>
    </source>
</evidence>
<dbReference type="InterPro" id="IPR023346">
    <property type="entry name" value="Lysozyme-like_dom_sf"/>
</dbReference>
<dbReference type="InterPro" id="IPR016047">
    <property type="entry name" value="M23ase_b-sheet_dom"/>
</dbReference>
<keyword evidence="5" id="KW-0328">Glycosyltransferase</keyword>
<accession>A0ABT4RG66</accession>
<evidence type="ECO:0000313" key="5">
    <source>
        <dbReference type="EMBL" id="MDA0137551.1"/>
    </source>
</evidence>
<dbReference type="SUPFAM" id="SSF51261">
    <property type="entry name" value="Duplicated hybrid motif"/>
    <property type="match status" value="1"/>
</dbReference>
<dbReference type="EMBL" id="JAPCID010000010">
    <property type="protein sequence ID" value="MDA0137551.1"/>
    <property type="molecule type" value="Genomic_DNA"/>
</dbReference>
<reference evidence="5" key="1">
    <citation type="submission" date="2022-10" db="EMBL/GenBank/DDBJ databases">
        <title>The WGS of Solirubrobacter sp. CPCC 204708.</title>
        <authorList>
            <person name="Jiang Z."/>
        </authorList>
    </citation>
    <scope>NUCLEOTIDE SEQUENCE</scope>
    <source>
        <strain evidence="5">CPCC 204708</strain>
    </source>
</reference>
<dbReference type="CDD" id="cd13399">
    <property type="entry name" value="Slt35-like"/>
    <property type="match status" value="1"/>
</dbReference>
<dbReference type="PANTHER" id="PTHR30163:SF8">
    <property type="entry name" value="LYTIC MUREIN TRANSGLYCOSYLASE"/>
    <property type="match status" value="1"/>
</dbReference>